<dbReference type="InterPro" id="IPR003609">
    <property type="entry name" value="Pan_app"/>
</dbReference>
<dbReference type="VEuPathDB" id="VectorBase:ACHR000752"/>
<dbReference type="SMART" id="SM00241">
    <property type="entry name" value="ZP"/>
    <property type="match status" value="1"/>
</dbReference>
<evidence type="ECO:0000259" key="4">
    <source>
        <dbReference type="PROSITE" id="PS50940"/>
    </source>
</evidence>
<dbReference type="SMART" id="SM00494">
    <property type="entry name" value="ChtBD2"/>
    <property type="match status" value="3"/>
</dbReference>
<feature type="domain" description="Apple" evidence="5">
    <location>
        <begin position="32"/>
        <end position="141"/>
    </location>
</feature>
<dbReference type="GO" id="GO:0009653">
    <property type="term" value="P:anatomical structure morphogenesis"/>
    <property type="evidence" value="ECO:0007669"/>
    <property type="project" value="TreeGrafter"/>
</dbReference>
<evidence type="ECO:0000256" key="2">
    <source>
        <dbReference type="SAM" id="Phobius"/>
    </source>
</evidence>
<feature type="chain" id="PRO_5008124613" description="No mechanoreceptor potential A" evidence="3">
    <location>
        <begin position="29"/>
        <end position="1851"/>
    </location>
</feature>
<dbReference type="InterPro" id="IPR002557">
    <property type="entry name" value="Chitin-bd_dom"/>
</dbReference>
<evidence type="ECO:0000313" key="8">
    <source>
        <dbReference type="Proteomes" id="UP000075881"/>
    </source>
</evidence>
<dbReference type="PANTHER" id="PTHR47327">
    <property type="entry name" value="FI18240P1-RELATED"/>
    <property type="match status" value="1"/>
</dbReference>
<feature type="transmembrane region" description="Helical" evidence="2">
    <location>
        <begin position="1346"/>
        <end position="1371"/>
    </location>
</feature>
<organism evidence="7 8">
    <name type="scientific">Anopheles christyi</name>
    <dbReference type="NCBI Taxonomy" id="43041"/>
    <lineage>
        <taxon>Eukaryota</taxon>
        <taxon>Metazoa</taxon>
        <taxon>Ecdysozoa</taxon>
        <taxon>Arthropoda</taxon>
        <taxon>Hexapoda</taxon>
        <taxon>Insecta</taxon>
        <taxon>Pterygota</taxon>
        <taxon>Neoptera</taxon>
        <taxon>Endopterygota</taxon>
        <taxon>Diptera</taxon>
        <taxon>Nematocera</taxon>
        <taxon>Culicoidea</taxon>
        <taxon>Culicidae</taxon>
        <taxon>Anophelinae</taxon>
        <taxon>Anopheles</taxon>
    </lineage>
</organism>
<feature type="domain" description="ZP" evidence="6">
    <location>
        <begin position="961"/>
        <end position="1203"/>
    </location>
</feature>
<dbReference type="Gene3D" id="2.170.140.10">
    <property type="entry name" value="Chitin binding domain"/>
    <property type="match status" value="1"/>
</dbReference>
<dbReference type="InterPro" id="IPR036508">
    <property type="entry name" value="Chitin-bd_dom_sf"/>
</dbReference>
<feature type="compositionally biased region" description="Basic and acidic residues" evidence="1">
    <location>
        <begin position="607"/>
        <end position="625"/>
    </location>
</feature>
<keyword evidence="2" id="KW-0812">Transmembrane</keyword>
<feature type="compositionally biased region" description="Pro residues" evidence="1">
    <location>
        <begin position="568"/>
        <end position="580"/>
    </location>
</feature>
<dbReference type="InterPro" id="IPR052774">
    <property type="entry name" value="Celegans_DevNeuronal_Protein"/>
</dbReference>
<feature type="domain" description="Apple" evidence="5">
    <location>
        <begin position="350"/>
        <end position="429"/>
    </location>
</feature>
<dbReference type="STRING" id="43041.A0A182JQG9"/>
<feature type="domain" description="Apple" evidence="5">
    <location>
        <begin position="855"/>
        <end position="946"/>
    </location>
</feature>
<evidence type="ECO:0000259" key="6">
    <source>
        <dbReference type="PROSITE" id="PS51034"/>
    </source>
</evidence>
<feature type="domain" description="Apple" evidence="5">
    <location>
        <begin position="151"/>
        <end position="235"/>
    </location>
</feature>
<reference evidence="7" key="2">
    <citation type="submission" date="2020-05" db="UniProtKB">
        <authorList>
            <consortium name="EnsemblMetazoa"/>
        </authorList>
    </citation>
    <scope>IDENTIFICATION</scope>
    <source>
        <strain evidence="7">ACHKN1017</strain>
    </source>
</reference>
<evidence type="ECO:0000256" key="1">
    <source>
        <dbReference type="SAM" id="MobiDB-lite"/>
    </source>
</evidence>
<evidence type="ECO:0000259" key="5">
    <source>
        <dbReference type="PROSITE" id="PS50948"/>
    </source>
</evidence>
<reference evidence="8" key="1">
    <citation type="submission" date="2013-03" db="EMBL/GenBank/DDBJ databases">
        <title>The Genome Sequence of Anopheles christyi ACHKN1017.</title>
        <authorList>
            <consortium name="The Broad Institute Genomics Platform"/>
            <person name="Neafsey D.E."/>
            <person name="Besansky N."/>
            <person name="Walker B."/>
            <person name="Young S.K."/>
            <person name="Zeng Q."/>
            <person name="Gargeya S."/>
            <person name="Fitzgerald M."/>
            <person name="Haas B."/>
            <person name="Abouelleil A."/>
            <person name="Allen A.W."/>
            <person name="Alvarado L."/>
            <person name="Arachchi H.M."/>
            <person name="Berlin A.M."/>
            <person name="Chapman S.B."/>
            <person name="Gainer-Dewar J."/>
            <person name="Goldberg J."/>
            <person name="Griggs A."/>
            <person name="Gujja S."/>
            <person name="Hansen M."/>
            <person name="Howarth C."/>
            <person name="Imamovic A."/>
            <person name="Ireland A."/>
            <person name="Larimer J."/>
            <person name="McCowan C."/>
            <person name="Murphy C."/>
            <person name="Pearson M."/>
            <person name="Poon T.W."/>
            <person name="Priest M."/>
            <person name="Roberts A."/>
            <person name="Saif S."/>
            <person name="Shea T."/>
            <person name="Sisk P."/>
            <person name="Sykes S."/>
            <person name="Wortman J."/>
            <person name="Nusbaum C."/>
            <person name="Birren B."/>
        </authorList>
    </citation>
    <scope>NUCLEOTIDE SEQUENCE [LARGE SCALE GENOMIC DNA]</scope>
    <source>
        <strain evidence="8">ACHKN1017</strain>
    </source>
</reference>
<feature type="compositionally biased region" description="Pro residues" evidence="1">
    <location>
        <begin position="640"/>
        <end position="653"/>
    </location>
</feature>
<sequence>MRRRQKLLPGLSDLIVVVLLARFALVLGQTTCNNGQGRVLYERLPNQQLQGFDDDVVRDSAPPFRVLEKCQDLCLRDRTASNNLGRACTSFDFQPGSRIASFSGSVEYEESTCYLTREQAAPEGIGNLMLVPNSVHFTEVCITSSRPDRECPSRRYVFERHPRKKLKLPVSDIKEVTAANRSDCEDKCLNEFSFVCRSANYDSTLRSCAMSRFTRRTHPELLEDDPNSDYLENTCLNAERRCDGLIVYVKEENKRLGGPFEVEIFNNMTLEECQSLCLRAEKYFCRSIEFDDQTKQCILSEEDSVSQKDDLSISSSPTHHFYDLVCLDNQRGSEYPDNSVTSHLFASGRRPDTAFQRYRNSRLGGEFHSEITGRSLSECLDECLRQTSFQCRSAVYSDRFRTCRLSRYNQRDGMRIIYDADYDYYENLMPHLVGGDTDTTNGRPDPTDWRPPYGGDRDRDRDRVPDDRIPPGRYPQGERYPMGQRPDYGGESFPGGYPPTDRYPGSTDRYPVGPGTDRYPSGGGDYDAGRYPPVYDNRFPGDRYGPTDRYPGDRDPDPMYSGPGGPMRYPPPPPLPPPDSRYPSDSRYPPPMPDSRYPMDRYPPPRPDSRYPTDSRYPSDSRYPPDARYPPTQPDTGRYPPGPAPDNRYPPPVHSQRPDSRYPVMAPPATHYPPPHYMPHMYGSGVYPVVPSRAPPNRGYGPDPYPAPARPIDNNRYPSPETRYPLEPVGAQGRYPTSPNVSPFHKYMTGPGRPTGYDPYMGGYEPQRGYVDDRYGGYYPSAGGRLPPPPPPPPMPAFPDRDRGYRRPAVGMAPDGGGYPFEIPYGTSGTGYDNTLGGGDGFGGYGPQRPYETRCDNTDVFKQVASKRKMRKQYIRRVINAPSLGICQQECAGARDFMCRSFNYRDSAPYETEGNCELSDRDSRDLEVPSTQMFESDTADYYERTPGRGGPQEECLDVGQVCNEDGMEFTLRTPEGFVGRIYAYGFYDRCFFRGNGGTVNVLRISGPQGYPECGTQRYGDTMTNIIVVQFSDNVQTGRDKRFNLTCMFRGPGEAVVTSGYIGAGSGSPIPIEYLPAENSMSNKVRLMILYQGRPTTTIAVGDPLTFRLESQDGYSHATDIFATNVVARDPYSGRSVQLIDNYGCPVDSLVFPELGRSRDNDALEARFNAFKIPESNFLVFEATVRTCRGGCQPAYCPGPSGRSEPSFGRRKRSVENATMETIGTAEPLVAGSDDQDEDEVVSIVNGTMVNENATIAKTRDVSETAAAESDTTTPGEMPEQVREMIEVLRGRAQEHTPKFDGLSYNSKSRHFRPLQVFQSREEMQQDTVARKMVAPIESVCLTHAEYYGLISAVILLIILLISITFAAGIVYRSYWKVFIKNRTLDRSSPVNSFSPSALHNAAGSQFEASGRTHSTASRGGPAHVRTPGVSLFGSGLQKTFATGNLSRMCQIPVMNPLSRAGAPKSEFDDPSEPIYTDPSLFERSSMKGKMFGMGSVCLVVLFFGCAKIVGGTTVEPTKNETGVCEATICSKLEYYDKLKQKCRDFPGGGFLVIMDHSTKCAHGDSGLHTFSRRDFYYVCHPDGVMIGLCPDNTVFSDTEKRCIVQTLNQPNTTKVHDESQNCNIIVPDCSGVGLFPIPSNCSFYFKCQEHNYNFHQYVYQCPPGTFFHPDLQKCSSTNKCYEAQEEILHNFSKEYFPECLVYGQFRTAKDCSLYYRCVPNMDGSFYQIRYECPYKMYYNIEKEICVPEHLQCCEYIPHERIIEQYKVQHNIDSSTLHPQPTTVISAINTKITSSIPMYYDKNGEIVCNGQKLSVNGYLELLGYAFQFTKWQDLPDETTATLNPTLKFHFTL</sequence>
<dbReference type="GO" id="GO:0008061">
    <property type="term" value="F:chitin binding"/>
    <property type="evidence" value="ECO:0007669"/>
    <property type="project" value="InterPro"/>
</dbReference>
<feature type="transmembrane region" description="Helical" evidence="2">
    <location>
        <begin position="1490"/>
        <end position="1509"/>
    </location>
</feature>
<dbReference type="Proteomes" id="UP000075881">
    <property type="component" value="Unassembled WGS sequence"/>
</dbReference>
<proteinExistence type="predicted"/>
<dbReference type="Pfam" id="PF01607">
    <property type="entry name" value="CBM_14"/>
    <property type="match status" value="1"/>
</dbReference>
<protein>
    <recommendedName>
        <fullName evidence="9">No mechanoreceptor potential A</fullName>
    </recommendedName>
</protein>
<dbReference type="PANTHER" id="PTHR47327:SF9">
    <property type="entry name" value="NO MECHANORECEPTOR POTENTIAL A, ISOFORM A"/>
    <property type="match status" value="1"/>
</dbReference>
<feature type="region of interest" description="Disordered" evidence="1">
    <location>
        <begin position="435"/>
        <end position="667"/>
    </location>
</feature>
<dbReference type="EnsemblMetazoa" id="ACHR000752-RA">
    <property type="protein sequence ID" value="ACHR000752-PA"/>
    <property type="gene ID" value="ACHR000752"/>
</dbReference>
<dbReference type="CDD" id="cd01099">
    <property type="entry name" value="PAN_AP_HGF"/>
    <property type="match status" value="4"/>
</dbReference>
<dbReference type="SUPFAM" id="SSF57625">
    <property type="entry name" value="Invertebrate chitin-binding proteins"/>
    <property type="match status" value="2"/>
</dbReference>
<keyword evidence="2" id="KW-0472">Membrane</keyword>
<dbReference type="PROSITE" id="PS50940">
    <property type="entry name" value="CHIT_BIND_II"/>
    <property type="match status" value="1"/>
</dbReference>
<keyword evidence="2" id="KW-1133">Transmembrane helix</keyword>
<dbReference type="PROSITE" id="PS50948">
    <property type="entry name" value="PAN"/>
    <property type="match status" value="5"/>
</dbReference>
<dbReference type="PROSITE" id="PS51034">
    <property type="entry name" value="ZP_2"/>
    <property type="match status" value="1"/>
</dbReference>
<feature type="region of interest" description="Disordered" evidence="1">
    <location>
        <begin position="726"/>
        <end position="746"/>
    </location>
</feature>
<feature type="domain" description="Chitin-binding type-2" evidence="4">
    <location>
        <begin position="1626"/>
        <end position="1682"/>
    </location>
</feature>
<evidence type="ECO:0000256" key="3">
    <source>
        <dbReference type="SAM" id="SignalP"/>
    </source>
</evidence>
<dbReference type="InterPro" id="IPR001507">
    <property type="entry name" value="ZP_dom"/>
</dbReference>
<keyword evidence="8" id="KW-1185">Reference proteome</keyword>
<dbReference type="SUPFAM" id="SSF57414">
    <property type="entry name" value="Hairpin loop containing domain-like"/>
    <property type="match status" value="4"/>
</dbReference>
<feature type="signal peptide" evidence="3">
    <location>
        <begin position="1"/>
        <end position="28"/>
    </location>
</feature>
<evidence type="ECO:0008006" key="9">
    <source>
        <dbReference type="Google" id="ProtNLM"/>
    </source>
</evidence>
<keyword evidence="3" id="KW-0732">Signal</keyword>
<dbReference type="SMART" id="SM00473">
    <property type="entry name" value="PAN_AP"/>
    <property type="match status" value="4"/>
</dbReference>
<dbReference type="GO" id="GO:0005576">
    <property type="term" value="C:extracellular region"/>
    <property type="evidence" value="ECO:0007669"/>
    <property type="project" value="InterPro"/>
</dbReference>
<dbReference type="Pfam" id="PF00024">
    <property type="entry name" value="PAN_1"/>
    <property type="match status" value="4"/>
</dbReference>
<evidence type="ECO:0000313" key="7">
    <source>
        <dbReference type="EnsemblMetazoa" id="ACHR000752-PA"/>
    </source>
</evidence>
<name>A0A182JQG9_9DIPT</name>
<accession>A0A182JQG9</accession>
<dbReference type="Gene3D" id="3.50.4.10">
    <property type="entry name" value="Hepatocyte Growth Factor"/>
    <property type="match status" value="4"/>
</dbReference>
<feature type="domain" description="Apple" evidence="5">
    <location>
        <begin position="242"/>
        <end position="326"/>
    </location>
</feature>
<feature type="compositionally biased region" description="Basic and acidic residues" evidence="1">
    <location>
        <begin position="455"/>
        <end position="470"/>
    </location>
</feature>